<comment type="caution">
    <text evidence="4">The sequence shown here is derived from an EMBL/GenBank/DDBJ whole genome shotgun (WGS) entry which is preliminary data.</text>
</comment>
<dbReference type="SUPFAM" id="SSF54768">
    <property type="entry name" value="dsRNA-binding domain-like"/>
    <property type="match status" value="1"/>
</dbReference>
<keyword evidence="5" id="KW-1185">Reference proteome</keyword>
<feature type="region of interest" description="Disordered" evidence="2">
    <location>
        <begin position="133"/>
        <end position="173"/>
    </location>
</feature>
<evidence type="ECO:0000259" key="3">
    <source>
        <dbReference type="PROSITE" id="PS50137"/>
    </source>
</evidence>
<dbReference type="AlphaFoldDB" id="A0AAD5V170"/>
<feature type="compositionally biased region" description="Polar residues" evidence="2">
    <location>
        <begin position="161"/>
        <end position="173"/>
    </location>
</feature>
<keyword evidence="1" id="KW-0694">RNA-binding</keyword>
<evidence type="ECO:0000313" key="4">
    <source>
        <dbReference type="EMBL" id="KAJ3483497.1"/>
    </source>
</evidence>
<dbReference type="GO" id="GO:0003723">
    <property type="term" value="F:RNA binding"/>
    <property type="evidence" value="ECO:0007669"/>
    <property type="project" value="UniProtKB-UniRule"/>
</dbReference>
<dbReference type="PROSITE" id="PS50137">
    <property type="entry name" value="DS_RBD"/>
    <property type="match status" value="1"/>
</dbReference>
<evidence type="ECO:0000256" key="1">
    <source>
        <dbReference type="PROSITE-ProRule" id="PRU00266"/>
    </source>
</evidence>
<dbReference type="InterPro" id="IPR014720">
    <property type="entry name" value="dsRBD_dom"/>
</dbReference>
<name>A0AAD5V170_9APHY</name>
<dbReference type="Pfam" id="PF00035">
    <property type="entry name" value="dsrm"/>
    <property type="match status" value="1"/>
</dbReference>
<accession>A0AAD5V170</accession>
<dbReference type="Gene3D" id="3.30.160.20">
    <property type="match status" value="1"/>
</dbReference>
<reference evidence="4" key="1">
    <citation type="submission" date="2022-07" db="EMBL/GenBank/DDBJ databases">
        <title>Genome Sequence of Physisporinus lineatus.</title>
        <authorList>
            <person name="Buettner E."/>
        </authorList>
    </citation>
    <scope>NUCLEOTIDE SEQUENCE</scope>
    <source>
        <strain evidence="4">VT162</strain>
    </source>
</reference>
<protein>
    <recommendedName>
        <fullName evidence="3">DRBM domain-containing protein</fullName>
    </recommendedName>
</protein>
<dbReference type="Proteomes" id="UP001212997">
    <property type="component" value="Unassembled WGS sequence"/>
</dbReference>
<proteinExistence type="predicted"/>
<organism evidence="4 5">
    <name type="scientific">Meripilus lineatus</name>
    <dbReference type="NCBI Taxonomy" id="2056292"/>
    <lineage>
        <taxon>Eukaryota</taxon>
        <taxon>Fungi</taxon>
        <taxon>Dikarya</taxon>
        <taxon>Basidiomycota</taxon>
        <taxon>Agaricomycotina</taxon>
        <taxon>Agaricomycetes</taxon>
        <taxon>Polyporales</taxon>
        <taxon>Meripilaceae</taxon>
        <taxon>Meripilus</taxon>
    </lineage>
</organism>
<evidence type="ECO:0000313" key="5">
    <source>
        <dbReference type="Proteomes" id="UP001212997"/>
    </source>
</evidence>
<sequence length="173" mass="18687">MFIHLWTKFGDIYTVPLTGSLFSFNATNRTSLEDSKYVESYEFSVPSTLNNESGKMAGPDNGSGKEEHRMKLNNYLQNHGGKERLTWKEETAGPQSGVSWTMIAYIDGVEHGRGTETSKGKAKEIACEQAYKALTDKQPQASGSAAPKDDDGSDGLVSHLGSATQSDSGDISA</sequence>
<dbReference type="EMBL" id="JANAWD010000226">
    <property type="protein sequence ID" value="KAJ3483497.1"/>
    <property type="molecule type" value="Genomic_DNA"/>
</dbReference>
<gene>
    <name evidence="4" type="ORF">NLI96_g6279</name>
</gene>
<evidence type="ECO:0000256" key="2">
    <source>
        <dbReference type="SAM" id="MobiDB-lite"/>
    </source>
</evidence>
<feature type="domain" description="DRBM" evidence="3">
    <location>
        <begin position="67"/>
        <end position="136"/>
    </location>
</feature>